<dbReference type="AlphaFoldDB" id="A0A239KUK6"/>
<gene>
    <name evidence="2" type="ORF">SAMN05421770_105218</name>
</gene>
<dbReference type="Proteomes" id="UP000198356">
    <property type="component" value="Unassembled WGS sequence"/>
</dbReference>
<evidence type="ECO:0000313" key="2">
    <source>
        <dbReference type="EMBL" id="SNT21745.1"/>
    </source>
</evidence>
<organism evidence="2 3">
    <name type="scientific">Granulicella rosea</name>
    <dbReference type="NCBI Taxonomy" id="474952"/>
    <lineage>
        <taxon>Bacteria</taxon>
        <taxon>Pseudomonadati</taxon>
        <taxon>Acidobacteriota</taxon>
        <taxon>Terriglobia</taxon>
        <taxon>Terriglobales</taxon>
        <taxon>Acidobacteriaceae</taxon>
        <taxon>Granulicella</taxon>
    </lineage>
</organism>
<proteinExistence type="predicted"/>
<reference evidence="2 3" key="1">
    <citation type="submission" date="2017-06" db="EMBL/GenBank/DDBJ databases">
        <authorList>
            <person name="Kim H.J."/>
            <person name="Triplett B.A."/>
        </authorList>
    </citation>
    <scope>NUCLEOTIDE SEQUENCE [LARGE SCALE GENOMIC DNA]</scope>
    <source>
        <strain evidence="2 3">DSM 18704</strain>
    </source>
</reference>
<dbReference type="OrthoDB" id="102739at2"/>
<accession>A0A239KUK6</accession>
<dbReference type="RefSeq" id="WP_089409279.1">
    <property type="nucleotide sequence ID" value="NZ_FZOU01000005.1"/>
</dbReference>
<sequence>MNFRLSHPIRATLCAATLALSALTALAQDAAPAGPPAPPSKPRKVVFYDGPRISRVDIYGGYGYVHPVNSDINNVQYQPINPGAVVSVAGYYNKYIGLQAEGNFFPHGPDDCIFGAQGGPIVRFQKGRFVPFAHALVGGAKVGGPVFQPCTWGLGITGGIGFDYIVPGLGDHLAIRPIQSDFIFSQVNYGPLVTPADVSGGFGQIQGYRLSAGAVLRFGDVMPATPITMSCAVQPQNVYPGDPLVVTATPMYLNPKKPATYRWTSTGGTIAGSAETAQVMTKGVQPGTYTVTGHVSQGPKPTQMADCTSTFTVKPFEPPTLSCAANPSVVTSGDTSVITAVGVSPQNRTLTYSFMESAGQISGANTTATLATAGLPATTVTVTCNTVDDLGQTATATAMVTVNAPAAPAAPAPQNLCSVAFDRDKKRPVRVDNEAKACLDDIALTMQRQADAKLVIVGNFADGEKPTAAEERALNVQQYLTAEKGIDASRIELRTGASGTRSVDDTLLPAGATFPAGSTTTFDGSTVKRHGQAYGVPHTAAKKR</sequence>
<dbReference type="Gene3D" id="3.30.1330.60">
    <property type="entry name" value="OmpA-like domain"/>
    <property type="match status" value="1"/>
</dbReference>
<evidence type="ECO:0008006" key="4">
    <source>
        <dbReference type="Google" id="ProtNLM"/>
    </source>
</evidence>
<dbReference type="InterPro" id="IPR013783">
    <property type="entry name" value="Ig-like_fold"/>
</dbReference>
<dbReference type="Gene3D" id="2.60.40.10">
    <property type="entry name" value="Immunoglobulins"/>
    <property type="match status" value="1"/>
</dbReference>
<name>A0A239KUK6_9BACT</name>
<keyword evidence="1" id="KW-0732">Signal</keyword>
<protein>
    <recommendedName>
        <fullName evidence="4">OmpA family protein</fullName>
    </recommendedName>
</protein>
<keyword evidence="3" id="KW-1185">Reference proteome</keyword>
<dbReference type="InterPro" id="IPR036737">
    <property type="entry name" value="OmpA-like_sf"/>
</dbReference>
<evidence type="ECO:0000313" key="3">
    <source>
        <dbReference type="Proteomes" id="UP000198356"/>
    </source>
</evidence>
<evidence type="ECO:0000256" key="1">
    <source>
        <dbReference type="SAM" id="SignalP"/>
    </source>
</evidence>
<feature type="chain" id="PRO_5012082718" description="OmpA family protein" evidence="1">
    <location>
        <begin position="28"/>
        <end position="544"/>
    </location>
</feature>
<dbReference type="EMBL" id="FZOU01000005">
    <property type="protein sequence ID" value="SNT21745.1"/>
    <property type="molecule type" value="Genomic_DNA"/>
</dbReference>
<feature type="signal peptide" evidence="1">
    <location>
        <begin position="1"/>
        <end position="27"/>
    </location>
</feature>
<dbReference type="SUPFAM" id="SSF103088">
    <property type="entry name" value="OmpA-like"/>
    <property type="match status" value="1"/>
</dbReference>